<dbReference type="OrthoDB" id="1491962at2"/>
<proteinExistence type="predicted"/>
<comment type="caution">
    <text evidence="1">The sequence shown here is derived from an EMBL/GenBank/DDBJ whole genome shotgun (WGS) entry which is preliminary data.</text>
</comment>
<protein>
    <submittedName>
        <fullName evidence="1">Uncharacterized protein</fullName>
    </submittedName>
</protein>
<sequence length="197" mass="23162">MGNFLDDLFKKVFNTEAKQPVNFKENFTVKEGDFKEVEVWQNSEEAEKLFALVYKNYHFKRTNIQEHPQVHVFSSPYANGFAVSYEAPFDPKSFSLLFLALSRRILDLGYRQVSLDRKFEEINEQVRLTEKFYFKPPIQDISEGELISQLFGNIALEKISIDNQPSYIKLLATVYSDRLYHDADTFDNLMDRLFETL</sequence>
<dbReference type="Proteomes" id="UP000294535">
    <property type="component" value="Unassembled WGS sequence"/>
</dbReference>
<organism evidence="1 2">
    <name type="scientific">Algoriphagus boseongensis</name>
    <dbReference type="NCBI Taxonomy" id="1442587"/>
    <lineage>
        <taxon>Bacteria</taxon>
        <taxon>Pseudomonadati</taxon>
        <taxon>Bacteroidota</taxon>
        <taxon>Cytophagia</taxon>
        <taxon>Cytophagales</taxon>
        <taxon>Cyclobacteriaceae</taxon>
        <taxon>Algoriphagus</taxon>
    </lineage>
</organism>
<dbReference type="AlphaFoldDB" id="A0A4R6T2N6"/>
<keyword evidence="2" id="KW-1185">Reference proteome</keyword>
<dbReference type="EMBL" id="SNYF01000008">
    <property type="protein sequence ID" value="TDQ14998.1"/>
    <property type="molecule type" value="Genomic_DNA"/>
</dbReference>
<gene>
    <name evidence="1" type="ORF">DFQ04_2882</name>
</gene>
<reference evidence="1 2" key="1">
    <citation type="submission" date="2019-03" db="EMBL/GenBank/DDBJ databases">
        <title>Genomic Encyclopedia of Type Strains, Phase III (KMG-III): the genomes of soil and plant-associated and newly described type strains.</title>
        <authorList>
            <person name="Whitman W."/>
        </authorList>
    </citation>
    <scope>NUCLEOTIDE SEQUENCE [LARGE SCALE GENOMIC DNA]</scope>
    <source>
        <strain evidence="1 2">CECT 8446</strain>
    </source>
</reference>
<evidence type="ECO:0000313" key="2">
    <source>
        <dbReference type="Proteomes" id="UP000294535"/>
    </source>
</evidence>
<accession>A0A4R6T2N6</accession>
<dbReference type="RefSeq" id="WP_133556993.1">
    <property type="nucleotide sequence ID" value="NZ_SNYF01000008.1"/>
</dbReference>
<name>A0A4R6T2N6_9BACT</name>
<evidence type="ECO:0000313" key="1">
    <source>
        <dbReference type="EMBL" id="TDQ14998.1"/>
    </source>
</evidence>